<evidence type="ECO:0000256" key="1">
    <source>
        <dbReference type="SAM" id="MobiDB-lite"/>
    </source>
</evidence>
<feature type="compositionally biased region" description="Acidic residues" evidence="1">
    <location>
        <begin position="38"/>
        <end position="56"/>
    </location>
</feature>
<proteinExistence type="predicted"/>
<dbReference type="EMBL" id="JBHFFA010000005">
    <property type="protein sequence ID" value="KAL2623757.1"/>
    <property type="molecule type" value="Genomic_DNA"/>
</dbReference>
<organism evidence="2 3">
    <name type="scientific">Riccia fluitans</name>
    <dbReference type="NCBI Taxonomy" id="41844"/>
    <lineage>
        <taxon>Eukaryota</taxon>
        <taxon>Viridiplantae</taxon>
        <taxon>Streptophyta</taxon>
        <taxon>Embryophyta</taxon>
        <taxon>Marchantiophyta</taxon>
        <taxon>Marchantiopsida</taxon>
        <taxon>Marchantiidae</taxon>
        <taxon>Marchantiales</taxon>
        <taxon>Ricciaceae</taxon>
        <taxon>Riccia</taxon>
    </lineage>
</organism>
<feature type="region of interest" description="Disordered" evidence="1">
    <location>
        <begin position="139"/>
        <end position="164"/>
    </location>
</feature>
<evidence type="ECO:0000313" key="2">
    <source>
        <dbReference type="EMBL" id="KAL2623757.1"/>
    </source>
</evidence>
<feature type="compositionally biased region" description="Basic and acidic residues" evidence="1">
    <location>
        <begin position="59"/>
        <end position="74"/>
    </location>
</feature>
<gene>
    <name evidence="2" type="ORF">R1flu_008002</name>
</gene>
<comment type="caution">
    <text evidence="2">The sequence shown here is derived from an EMBL/GenBank/DDBJ whole genome shotgun (WGS) entry which is preliminary data.</text>
</comment>
<sequence>MSEDNPSEDEKLEPGAIGTGIGNAADTLTAPMEPDNQNQEDGEEDENMEETDDESQSEQLEKGELELGIDDRLSPEQQISGGAPSSKLSNTTGNAMINNILFSPDVLISAKKRSLVDEAGNRRLSIYHANVQSRLFANKEREGVTPLEDAENSQGNSERRNMLAVRTDATFKATRAELEA</sequence>
<accession>A0ABD1YAH5</accession>
<keyword evidence="3" id="KW-1185">Reference proteome</keyword>
<evidence type="ECO:0000313" key="3">
    <source>
        <dbReference type="Proteomes" id="UP001605036"/>
    </source>
</evidence>
<dbReference type="Proteomes" id="UP001605036">
    <property type="component" value="Unassembled WGS sequence"/>
</dbReference>
<dbReference type="AlphaFoldDB" id="A0ABD1YAH5"/>
<feature type="region of interest" description="Disordered" evidence="1">
    <location>
        <begin position="1"/>
        <end position="92"/>
    </location>
</feature>
<protein>
    <submittedName>
        <fullName evidence="2">Uncharacterized protein</fullName>
    </submittedName>
</protein>
<name>A0ABD1YAH5_9MARC</name>
<reference evidence="2 3" key="1">
    <citation type="submission" date="2024-09" db="EMBL/GenBank/DDBJ databases">
        <title>Chromosome-scale assembly of Riccia fluitans.</title>
        <authorList>
            <person name="Paukszto L."/>
            <person name="Sawicki J."/>
            <person name="Karawczyk K."/>
            <person name="Piernik-Szablinska J."/>
            <person name="Szczecinska M."/>
            <person name="Mazdziarz M."/>
        </authorList>
    </citation>
    <scope>NUCLEOTIDE SEQUENCE [LARGE SCALE GENOMIC DNA]</scope>
    <source>
        <strain evidence="2">Rf_01</strain>
        <tissue evidence="2">Aerial parts of the thallus</tissue>
    </source>
</reference>